<dbReference type="PANTHER" id="PTHR46648">
    <property type="entry name" value="HIT FAMILY PROTEIN 1"/>
    <property type="match status" value="1"/>
</dbReference>
<dbReference type="PROSITE" id="PS51084">
    <property type="entry name" value="HIT_2"/>
    <property type="match status" value="1"/>
</dbReference>
<dbReference type="Gene3D" id="3.30.428.10">
    <property type="entry name" value="HIT-like"/>
    <property type="match status" value="1"/>
</dbReference>
<dbReference type="PRINTS" id="PR00332">
    <property type="entry name" value="HISTRIAD"/>
</dbReference>
<evidence type="ECO:0000259" key="2">
    <source>
        <dbReference type="PROSITE" id="PS51084"/>
    </source>
</evidence>
<gene>
    <name evidence="3" type="ORF">MCHLO_07143</name>
</gene>
<keyword evidence="4" id="KW-1185">Reference proteome</keyword>
<evidence type="ECO:0000256" key="1">
    <source>
        <dbReference type="PROSITE-ProRule" id="PRU00464"/>
    </source>
</evidence>
<feature type="short sequence motif" description="Histidine triad motif" evidence="1">
    <location>
        <begin position="366"/>
        <end position="370"/>
    </location>
</feature>
<proteinExistence type="predicted"/>
<dbReference type="InterPro" id="IPR001310">
    <property type="entry name" value="Histidine_triad_HIT"/>
</dbReference>
<protein>
    <submittedName>
        <fullName evidence="3">HIT-like protein</fullName>
    </submittedName>
</protein>
<dbReference type="InterPro" id="IPR011146">
    <property type="entry name" value="HIT-like"/>
</dbReference>
<sequence>MEPTHSRQSLNRERIRRSLGAFLAYSPADLSTEFPGFPDAGPQQIWTVDGFLLNAQGQQLWSFYVVPKASNTGRSWSLEFDGEKMAVFSIPRSTTGRLSQTYQFSGHLVLDGIRWSFESGGAQMSLKIVPSRSAVYVHAGNRTNTIPSLGPQPPAMWRFAVQAGVRSRGDLQPTSAVLKHLASASTRRLTFAQLTTAKFRVAGPPTAYALWSGLLRLQTWIQAVARDGPFGLAGTYMRLASLPSAPGSSHIDRPETPWTSPFAGSTTSRPHDPDCTFCQIIDRSLPATIIYETPLVIAFLDILPLRRGHTLVVPKMHCSRVSELPAAYAGAVGEAVSVVAKAITQAIDHTGLNVVCNQEYAQAVPHVHYHVIPSPIFSSTSALTPKKPDVKPPSQRAMHRLEFASRSELDDDDAEVLAEKIQLWVCCAIFDYGVSME</sequence>
<evidence type="ECO:0000313" key="3">
    <source>
        <dbReference type="EMBL" id="GAT49856.1"/>
    </source>
</evidence>
<dbReference type="PANTHER" id="PTHR46648:SF1">
    <property type="entry name" value="ADENOSINE 5'-MONOPHOSPHORAMIDASE HNT1"/>
    <property type="match status" value="1"/>
</dbReference>
<accession>A0ABQ0LJ03</accession>
<dbReference type="Pfam" id="PF01230">
    <property type="entry name" value="HIT"/>
    <property type="match status" value="1"/>
</dbReference>
<reference evidence="3" key="1">
    <citation type="submission" date="2014-09" db="EMBL/GenBank/DDBJ databases">
        <title>Genome sequence of the luminous mushroom Mycena chlorophos for searching fungal bioluminescence genes.</title>
        <authorList>
            <person name="Tanaka Y."/>
            <person name="Kasuga D."/>
            <person name="Oba Y."/>
            <person name="Hase S."/>
            <person name="Sato K."/>
            <person name="Oba Y."/>
            <person name="Sakakibara Y."/>
        </authorList>
    </citation>
    <scope>NUCLEOTIDE SEQUENCE</scope>
</reference>
<dbReference type="InterPro" id="IPR036265">
    <property type="entry name" value="HIT-like_sf"/>
</dbReference>
<feature type="domain" description="HIT" evidence="2">
    <location>
        <begin position="276"/>
        <end position="382"/>
    </location>
</feature>
<dbReference type="SUPFAM" id="SSF54197">
    <property type="entry name" value="HIT-like"/>
    <property type="match status" value="1"/>
</dbReference>
<organism evidence="3 4">
    <name type="scientific">Mycena chlorophos</name>
    <name type="common">Agaric fungus</name>
    <name type="synonym">Agaricus chlorophos</name>
    <dbReference type="NCBI Taxonomy" id="658473"/>
    <lineage>
        <taxon>Eukaryota</taxon>
        <taxon>Fungi</taxon>
        <taxon>Dikarya</taxon>
        <taxon>Basidiomycota</taxon>
        <taxon>Agaricomycotina</taxon>
        <taxon>Agaricomycetes</taxon>
        <taxon>Agaricomycetidae</taxon>
        <taxon>Agaricales</taxon>
        <taxon>Marasmiineae</taxon>
        <taxon>Mycenaceae</taxon>
        <taxon>Mycena</taxon>
    </lineage>
</organism>
<dbReference type="Proteomes" id="UP000815677">
    <property type="component" value="Unassembled WGS sequence"/>
</dbReference>
<dbReference type="EMBL" id="DF845964">
    <property type="protein sequence ID" value="GAT49856.1"/>
    <property type="molecule type" value="Genomic_DNA"/>
</dbReference>
<name>A0ABQ0LJ03_MYCCL</name>
<evidence type="ECO:0000313" key="4">
    <source>
        <dbReference type="Proteomes" id="UP000815677"/>
    </source>
</evidence>